<evidence type="ECO:0000256" key="14">
    <source>
        <dbReference type="ARBA" id="ARBA00080545"/>
    </source>
</evidence>
<organism evidence="16 17">
    <name type="scientific">Endozoicomonas elysicola</name>
    <dbReference type="NCBI Taxonomy" id="305900"/>
    <lineage>
        <taxon>Bacteria</taxon>
        <taxon>Pseudomonadati</taxon>
        <taxon>Pseudomonadota</taxon>
        <taxon>Gammaproteobacteria</taxon>
        <taxon>Oceanospirillales</taxon>
        <taxon>Endozoicomonadaceae</taxon>
        <taxon>Endozoicomonas</taxon>
    </lineage>
</organism>
<sequence>MEWQCIGFIGEAMLELSSSQDSYQVCVAGDTYNTSVYLQRLINHKAQIFYISGLGIDRQSEKIKSSLVHEGIDTQGIVEIPDKQPGLYMIDTTPEGERSFSYWRDNSAAKYWLETQDTERVLKRLKRMDAIYLSGISIAILSNPSRERLLTLLEGLHDDGKAIIFDNNFRSGLWESTSIARQWYDRIFQITNIALITVDDDQALYKEIADDAIIERCRKHGIDEIILKRGADNCLVARSGEKTLTIPAIKINQVVDTTAAGDSFAAGYLAGRITGKNPEFAAVTGHSLASVVIQHRGAIIHKQLMPSL</sequence>
<evidence type="ECO:0000256" key="11">
    <source>
        <dbReference type="ARBA" id="ARBA00066369"/>
    </source>
</evidence>
<gene>
    <name evidence="16" type="ORF">GV64_21670</name>
</gene>
<keyword evidence="6" id="KW-0119">Carbohydrate metabolism</keyword>
<dbReference type="Gene3D" id="3.40.1190.20">
    <property type="match status" value="1"/>
</dbReference>
<dbReference type="SUPFAM" id="SSF53613">
    <property type="entry name" value="Ribokinase-like"/>
    <property type="match status" value="1"/>
</dbReference>
<dbReference type="EC" id="2.7.1.45" evidence="11"/>
<dbReference type="Pfam" id="PF00294">
    <property type="entry name" value="PfkB"/>
    <property type="match status" value="1"/>
</dbReference>
<feature type="domain" description="Carbohydrate kinase PfkB" evidence="15">
    <location>
        <begin position="19"/>
        <end position="300"/>
    </location>
</feature>
<accession>A0A081KFQ4</accession>
<dbReference type="AlphaFoldDB" id="A0A081KFQ4"/>
<evidence type="ECO:0000256" key="13">
    <source>
        <dbReference type="ARBA" id="ARBA00075711"/>
    </source>
</evidence>
<evidence type="ECO:0000256" key="6">
    <source>
        <dbReference type="ARBA" id="ARBA00023277"/>
    </source>
</evidence>
<dbReference type="CDD" id="cd01166">
    <property type="entry name" value="KdgK"/>
    <property type="match status" value="1"/>
</dbReference>
<dbReference type="InterPro" id="IPR011611">
    <property type="entry name" value="PfkB_dom"/>
</dbReference>
<comment type="catalytic activity">
    <reaction evidence="9">
        <text>2-dehydro-3-deoxy-D-gluconate + ATP = 2-dehydro-3-deoxy-6-phospho-D-gluconate + ADP + H(+)</text>
        <dbReference type="Rhea" id="RHEA:14797"/>
        <dbReference type="ChEBI" id="CHEBI:15378"/>
        <dbReference type="ChEBI" id="CHEBI:30616"/>
        <dbReference type="ChEBI" id="CHEBI:57569"/>
        <dbReference type="ChEBI" id="CHEBI:57990"/>
        <dbReference type="ChEBI" id="CHEBI:456216"/>
        <dbReference type="EC" id="2.7.1.45"/>
    </reaction>
</comment>
<dbReference type="EMBL" id="JOJP01000001">
    <property type="protein sequence ID" value="KEI72980.1"/>
    <property type="molecule type" value="Genomic_DNA"/>
</dbReference>
<name>A0A081KFQ4_9GAMM</name>
<evidence type="ECO:0000256" key="4">
    <source>
        <dbReference type="ARBA" id="ARBA00022777"/>
    </source>
</evidence>
<reference evidence="16 17" key="1">
    <citation type="submission" date="2014-06" db="EMBL/GenBank/DDBJ databases">
        <title>Whole Genome Sequences of Three Symbiotic Endozoicomonas Bacteria.</title>
        <authorList>
            <person name="Neave M.J."/>
            <person name="Apprill A."/>
            <person name="Voolstra C.R."/>
        </authorList>
    </citation>
    <scope>NUCLEOTIDE SEQUENCE [LARGE SCALE GENOMIC DNA]</scope>
    <source>
        <strain evidence="16 17">DSM 22380</strain>
    </source>
</reference>
<evidence type="ECO:0000259" key="15">
    <source>
        <dbReference type="Pfam" id="PF00294"/>
    </source>
</evidence>
<protein>
    <recommendedName>
        <fullName evidence="12">2-dehydro-3-deoxygluconokinase</fullName>
        <ecNumber evidence="11">2.7.1.45</ecNumber>
    </recommendedName>
    <alternativeName>
        <fullName evidence="13">2-keto-3-deoxygluconokinase</fullName>
    </alternativeName>
    <alternativeName>
        <fullName evidence="14">3-deoxy-2-oxo-D-gluconate kinase</fullName>
    </alternativeName>
    <alternativeName>
        <fullName evidence="8">KDG kinase</fullName>
    </alternativeName>
</protein>
<dbReference type="PANTHER" id="PTHR43085">
    <property type="entry name" value="HEXOKINASE FAMILY MEMBER"/>
    <property type="match status" value="1"/>
</dbReference>
<comment type="function">
    <text evidence="10">Catalyzes the phosphorylation of 2-keto-3-deoxygluconate (KDG) to produce 2-keto-3-deoxy-6-phosphogluconate (KDPG).</text>
</comment>
<dbReference type="Proteomes" id="UP000027997">
    <property type="component" value="Unassembled WGS sequence"/>
</dbReference>
<comment type="pathway">
    <text evidence="7">Carbohydrate acid metabolism; 2-dehydro-3-deoxy-D-gluconate degradation; D-glyceraldehyde 3-phosphate and pyruvate from 2-dehydro-3-deoxy-D-gluconate: step 1/2.</text>
</comment>
<dbReference type="InterPro" id="IPR050306">
    <property type="entry name" value="PfkB_Carbo_kinase"/>
</dbReference>
<comment type="similarity">
    <text evidence="1">Belongs to the carbohydrate kinase PfkB family.</text>
</comment>
<keyword evidence="3" id="KW-0547">Nucleotide-binding</keyword>
<dbReference type="GO" id="GO:0042840">
    <property type="term" value="P:D-glucuronate catabolic process"/>
    <property type="evidence" value="ECO:0007669"/>
    <property type="project" value="TreeGrafter"/>
</dbReference>
<dbReference type="GO" id="GO:0005829">
    <property type="term" value="C:cytosol"/>
    <property type="evidence" value="ECO:0007669"/>
    <property type="project" value="TreeGrafter"/>
</dbReference>
<evidence type="ECO:0000256" key="1">
    <source>
        <dbReference type="ARBA" id="ARBA00010688"/>
    </source>
</evidence>
<keyword evidence="5" id="KW-0067">ATP-binding</keyword>
<evidence type="ECO:0000256" key="8">
    <source>
        <dbReference type="ARBA" id="ARBA00044254"/>
    </source>
</evidence>
<keyword evidence="17" id="KW-1185">Reference proteome</keyword>
<dbReference type="GO" id="GO:0006974">
    <property type="term" value="P:DNA damage response"/>
    <property type="evidence" value="ECO:0007669"/>
    <property type="project" value="TreeGrafter"/>
</dbReference>
<evidence type="ECO:0000313" key="17">
    <source>
        <dbReference type="Proteomes" id="UP000027997"/>
    </source>
</evidence>
<dbReference type="PANTHER" id="PTHR43085:SF15">
    <property type="entry name" value="2-DEHYDRO-3-DEOXYGLUCONOKINASE"/>
    <property type="match status" value="1"/>
</dbReference>
<dbReference type="GO" id="GO:0019698">
    <property type="term" value="P:D-galacturonate catabolic process"/>
    <property type="evidence" value="ECO:0007669"/>
    <property type="project" value="TreeGrafter"/>
</dbReference>
<keyword evidence="4" id="KW-0418">Kinase</keyword>
<dbReference type="STRING" id="305900.GV64_21670"/>
<dbReference type="FunFam" id="3.40.1190.20:FF:000011">
    <property type="entry name" value="2-dehydro-3-deoxygluconokinase, putative"/>
    <property type="match status" value="1"/>
</dbReference>
<evidence type="ECO:0000256" key="10">
    <source>
        <dbReference type="ARBA" id="ARBA00054997"/>
    </source>
</evidence>
<dbReference type="InterPro" id="IPR002173">
    <property type="entry name" value="Carboh/pur_kinase_PfkB_CS"/>
</dbReference>
<dbReference type="GO" id="GO:0008673">
    <property type="term" value="F:2-dehydro-3-deoxygluconokinase activity"/>
    <property type="evidence" value="ECO:0007669"/>
    <property type="project" value="UniProtKB-EC"/>
</dbReference>
<proteinExistence type="inferred from homology"/>
<keyword evidence="2" id="KW-0808">Transferase</keyword>
<evidence type="ECO:0000256" key="7">
    <source>
        <dbReference type="ARBA" id="ARBA00043951"/>
    </source>
</evidence>
<evidence type="ECO:0000256" key="3">
    <source>
        <dbReference type="ARBA" id="ARBA00022741"/>
    </source>
</evidence>
<dbReference type="InterPro" id="IPR029056">
    <property type="entry name" value="Ribokinase-like"/>
</dbReference>
<evidence type="ECO:0000256" key="9">
    <source>
        <dbReference type="ARBA" id="ARBA00050729"/>
    </source>
</evidence>
<comment type="caution">
    <text evidence="16">The sequence shown here is derived from an EMBL/GenBank/DDBJ whole genome shotgun (WGS) entry which is preliminary data.</text>
</comment>
<evidence type="ECO:0000256" key="2">
    <source>
        <dbReference type="ARBA" id="ARBA00022679"/>
    </source>
</evidence>
<dbReference type="PROSITE" id="PS00584">
    <property type="entry name" value="PFKB_KINASES_2"/>
    <property type="match status" value="1"/>
</dbReference>
<evidence type="ECO:0000256" key="12">
    <source>
        <dbReference type="ARBA" id="ARBA00067931"/>
    </source>
</evidence>
<evidence type="ECO:0000313" key="16">
    <source>
        <dbReference type="EMBL" id="KEI72980.1"/>
    </source>
</evidence>
<evidence type="ECO:0000256" key="5">
    <source>
        <dbReference type="ARBA" id="ARBA00022840"/>
    </source>
</evidence>
<dbReference type="eggNOG" id="COG0524">
    <property type="taxonomic scope" value="Bacteria"/>
</dbReference>
<dbReference type="GO" id="GO:0005524">
    <property type="term" value="F:ATP binding"/>
    <property type="evidence" value="ECO:0007669"/>
    <property type="project" value="UniProtKB-KW"/>
</dbReference>